<protein>
    <recommendedName>
        <fullName evidence="3">Organic solvent tolerance-like N-terminal domain-containing protein</fullName>
    </recommendedName>
</protein>
<dbReference type="InterPro" id="IPR005653">
    <property type="entry name" value="OstA-like_N"/>
</dbReference>
<feature type="signal peptide" evidence="2">
    <location>
        <begin position="1"/>
        <end position="21"/>
    </location>
</feature>
<feature type="compositionally biased region" description="Acidic residues" evidence="1">
    <location>
        <begin position="210"/>
        <end position="222"/>
    </location>
</feature>
<keyword evidence="2" id="KW-0732">Signal</keyword>
<dbReference type="RefSeq" id="WP_015707239.1">
    <property type="nucleotide sequence ID" value="NC_015578.1"/>
</dbReference>
<evidence type="ECO:0000256" key="2">
    <source>
        <dbReference type="SAM" id="SignalP"/>
    </source>
</evidence>
<evidence type="ECO:0000256" key="1">
    <source>
        <dbReference type="SAM" id="MobiDB-lite"/>
    </source>
</evidence>
<name>F5YNG7_TREPZ</name>
<dbReference type="eggNOG" id="COG1934">
    <property type="taxonomic scope" value="Bacteria"/>
</dbReference>
<accession>F5YNG7</accession>
<dbReference type="AlphaFoldDB" id="F5YNG7"/>
<organism evidence="4 5">
    <name type="scientific">Treponema primitia (strain ATCC BAA-887 / DSM 12427 / ZAS-2)</name>
    <dbReference type="NCBI Taxonomy" id="545694"/>
    <lineage>
        <taxon>Bacteria</taxon>
        <taxon>Pseudomonadati</taxon>
        <taxon>Spirochaetota</taxon>
        <taxon>Spirochaetia</taxon>
        <taxon>Spirochaetales</taxon>
        <taxon>Treponemataceae</taxon>
        <taxon>Treponema</taxon>
    </lineage>
</organism>
<reference evidence="5" key="1">
    <citation type="submission" date="2009-12" db="EMBL/GenBank/DDBJ databases">
        <title>Complete sequence of Treponema primitia strain ZAS-2.</title>
        <authorList>
            <person name="Tetu S.G."/>
            <person name="Matson E."/>
            <person name="Ren Q."/>
            <person name="Seshadri R."/>
            <person name="Elbourne L."/>
            <person name="Hassan K.A."/>
            <person name="Durkin A."/>
            <person name="Radune D."/>
            <person name="Mohamoud Y."/>
            <person name="Shay R."/>
            <person name="Jin S."/>
            <person name="Zhang X."/>
            <person name="Lucey K."/>
            <person name="Ballor N.R."/>
            <person name="Ottesen E."/>
            <person name="Rosenthal R."/>
            <person name="Allen A."/>
            <person name="Leadbetter J.R."/>
            <person name="Paulsen I.T."/>
        </authorList>
    </citation>
    <scope>NUCLEOTIDE SEQUENCE [LARGE SCALE GENOMIC DNA]</scope>
    <source>
        <strain evidence="5">ATCC BAA-887 / DSM 12427 / ZAS-2</strain>
    </source>
</reference>
<dbReference type="OrthoDB" id="368905at2"/>
<evidence type="ECO:0000313" key="5">
    <source>
        <dbReference type="Proteomes" id="UP000009223"/>
    </source>
</evidence>
<dbReference type="EMBL" id="CP001843">
    <property type="protein sequence ID" value="AEF83544.1"/>
    <property type="molecule type" value="Genomic_DNA"/>
</dbReference>
<evidence type="ECO:0000313" key="4">
    <source>
        <dbReference type="EMBL" id="AEF83544.1"/>
    </source>
</evidence>
<feature type="chain" id="PRO_5003332012" description="Organic solvent tolerance-like N-terminal domain-containing protein" evidence="2">
    <location>
        <begin position="22"/>
        <end position="222"/>
    </location>
</feature>
<sequence length="222" mass="25482">MVIKTLPLTLLLLALSFSVNADTFTFRADHMTGGRASGKEITMLTGNAEVRSDKLLLRANRIELQGEDNQFIDCFGEVWGLEEDKNILFQTDRLRYDRKLKIARLEGNSTLEDRENEIVAKGRFIEYDDQAEITVFQISVRLFKDDMVCRSEYAVYRRQAKLLDLSGFPVVYKTNDEFRADRIRVDLDTDDVTMEGSVSGSIKEKAKEEATEEVTEETKEEE</sequence>
<feature type="region of interest" description="Disordered" evidence="1">
    <location>
        <begin position="194"/>
        <end position="222"/>
    </location>
</feature>
<dbReference type="Gene3D" id="2.60.450.10">
    <property type="entry name" value="Lipopolysaccharide (LPS) transport protein A like domain"/>
    <property type="match status" value="2"/>
</dbReference>
<dbReference type="HOGENOM" id="CLU_080451_1_0_12"/>
<reference evidence="4 5" key="2">
    <citation type="journal article" date="2011" name="ISME J.">
        <title>RNA-seq reveals cooperative metabolic interactions between two termite-gut spirochete species in co-culture.</title>
        <authorList>
            <person name="Rosenthal A.Z."/>
            <person name="Matson E.G."/>
            <person name="Eldar A."/>
            <person name="Leadbetter J.R."/>
        </authorList>
    </citation>
    <scope>NUCLEOTIDE SEQUENCE [LARGE SCALE GENOMIC DNA]</scope>
    <source>
        <strain evidence="5">ATCC BAA-887 / DSM 12427 / ZAS-2</strain>
    </source>
</reference>
<proteinExistence type="predicted"/>
<dbReference type="KEGG" id="tpi:TREPR_3016"/>
<dbReference type="Proteomes" id="UP000009223">
    <property type="component" value="Chromosome"/>
</dbReference>
<gene>
    <name evidence="4" type="ordered locus">TREPR_3016</name>
</gene>
<keyword evidence="5" id="KW-1185">Reference proteome</keyword>
<dbReference type="STRING" id="545694.TREPR_3016"/>
<evidence type="ECO:0000259" key="3">
    <source>
        <dbReference type="Pfam" id="PF13100"/>
    </source>
</evidence>
<feature type="domain" description="Organic solvent tolerance-like N-terminal" evidence="3">
    <location>
        <begin position="27"/>
        <end position="161"/>
    </location>
</feature>
<dbReference type="Pfam" id="PF13100">
    <property type="entry name" value="OstA_2"/>
    <property type="match status" value="1"/>
</dbReference>